<name>A0A6C0K2G5_9ZZZZ</name>
<dbReference type="Pfam" id="PF02037">
    <property type="entry name" value="SAP"/>
    <property type="match status" value="1"/>
</dbReference>
<proteinExistence type="predicted"/>
<dbReference type="InterPro" id="IPR036361">
    <property type="entry name" value="SAP_dom_sf"/>
</dbReference>
<protein>
    <recommendedName>
        <fullName evidence="1">SAP domain-containing protein</fullName>
    </recommendedName>
</protein>
<feature type="domain" description="SAP" evidence="1">
    <location>
        <begin position="29"/>
        <end position="63"/>
    </location>
</feature>
<dbReference type="EMBL" id="MN740755">
    <property type="protein sequence ID" value="QHU10398.1"/>
    <property type="molecule type" value="Genomic_DNA"/>
</dbReference>
<dbReference type="InterPro" id="IPR003034">
    <property type="entry name" value="SAP_dom"/>
</dbReference>
<evidence type="ECO:0000259" key="1">
    <source>
        <dbReference type="SMART" id="SM00513"/>
    </source>
</evidence>
<dbReference type="AlphaFoldDB" id="A0A6C0K2G5"/>
<dbReference type="SUPFAM" id="SSF68906">
    <property type="entry name" value="SAP domain"/>
    <property type="match status" value="1"/>
</dbReference>
<dbReference type="PROSITE" id="PS50096">
    <property type="entry name" value="IQ"/>
    <property type="match status" value="1"/>
</dbReference>
<reference evidence="2" key="1">
    <citation type="journal article" date="2020" name="Nature">
        <title>Giant virus diversity and host interactions through global metagenomics.</title>
        <authorList>
            <person name="Schulz F."/>
            <person name="Roux S."/>
            <person name="Paez-Espino D."/>
            <person name="Jungbluth S."/>
            <person name="Walsh D.A."/>
            <person name="Denef V.J."/>
            <person name="McMahon K.D."/>
            <person name="Konstantinidis K.T."/>
            <person name="Eloe-Fadrosh E.A."/>
            <person name="Kyrpides N.C."/>
            <person name="Woyke T."/>
        </authorList>
    </citation>
    <scope>NUCLEOTIDE SEQUENCE</scope>
    <source>
        <strain evidence="2">GVMAG-S-1101164-67</strain>
    </source>
</reference>
<accession>A0A6C0K2G5</accession>
<evidence type="ECO:0000313" key="2">
    <source>
        <dbReference type="EMBL" id="QHU10398.1"/>
    </source>
</evidence>
<dbReference type="Gene3D" id="1.10.720.30">
    <property type="entry name" value="SAP domain"/>
    <property type="match status" value="1"/>
</dbReference>
<sequence>MTNAMSKPMIQIDSVENIISKHTKGELAIKSCKLPDLKAVAKYYKLRITGTKPELIERIETHFDKNKKAGVIQAIFRGHLVRFSIKLRGCALKKRSMCVNDSDFYTLDPIDEIECSDFYSYIDKQGFIYGFSVSSLISLFKRKGHITNPYNREKLDFKTMNEIFLLYKLCNILYPSQLPVVEKQVANSVVQVASLPGPASPAGAVSIVSGSPPLSAVGNIAQVLNITPQQNELRERMNVIQSRPTEDRIRELFMEMDQLGNYTNETWFSNLTDRGLVNYFRYLYDIWSYRGQLTRQTKTRISSLQDPFAGMANLQTVELDELRKHCLHVMEHMVYTGIDIEYQRIGTLHVLSALTLVSLPARQAMYWLYEGLVY</sequence>
<organism evidence="2">
    <name type="scientific">viral metagenome</name>
    <dbReference type="NCBI Taxonomy" id="1070528"/>
    <lineage>
        <taxon>unclassified sequences</taxon>
        <taxon>metagenomes</taxon>
        <taxon>organismal metagenomes</taxon>
    </lineage>
</organism>
<dbReference type="SMART" id="SM00513">
    <property type="entry name" value="SAP"/>
    <property type="match status" value="1"/>
</dbReference>